<feature type="region of interest" description="Disordered" evidence="1">
    <location>
        <begin position="145"/>
        <end position="223"/>
    </location>
</feature>
<evidence type="ECO:0000256" key="1">
    <source>
        <dbReference type="SAM" id="MobiDB-lite"/>
    </source>
</evidence>
<evidence type="ECO:0000313" key="3">
    <source>
        <dbReference type="EMBL" id="HIX20351.1"/>
    </source>
</evidence>
<keyword evidence="2" id="KW-0732">Signal</keyword>
<evidence type="ECO:0000256" key="2">
    <source>
        <dbReference type="SAM" id="SignalP"/>
    </source>
</evidence>
<dbReference type="AlphaFoldDB" id="A0A9D1VC05"/>
<feature type="chain" id="PRO_5038845671" evidence="2">
    <location>
        <begin position="22"/>
        <end position="223"/>
    </location>
</feature>
<dbReference type="Proteomes" id="UP000823964">
    <property type="component" value="Unassembled WGS sequence"/>
</dbReference>
<accession>A0A9D1VC05</accession>
<reference evidence="3" key="2">
    <citation type="submission" date="2021-04" db="EMBL/GenBank/DDBJ databases">
        <authorList>
            <person name="Gilroy R."/>
        </authorList>
    </citation>
    <scope>NUCLEOTIDE SEQUENCE</scope>
    <source>
        <strain evidence="3">14975</strain>
    </source>
</reference>
<evidence type="ECO:0000313" key="4">
    <source>
        <dbReference type="Proteomes" id="UP000823964"/>
    </source>
</evidence>
<protein>
    <submittedName>
        <fullName evidence="3">Uncharacterized protein</fullName>
    </submittedName>
</protein>
<proteinExistence type="predicted"/>
<sequence length="223" mass="23647">MKKLCLLVLLTSLACLNPALAEFDDQAPADARVGNCDLMASTTLRAVYVGPVDIDGRHYYRFTVSTTLAYKAYNRYANRPLRYGQTLDIDADSGRPGQPGSVLNVIASMQPGEEAVMLIDHVFLFVDDYYGNQIVCTRIAPIRPGAAATGAQPPSSAGLPSTSGLPETETPGLPSVGGKTPDDRSDRTPSLPAPSGGDDTIIETGNPQPIDPDRPLLPEGDGF</sequence>
<organism evidence="3 4">
    <name type="scientific">Candidatus Akkermansia intestinigallinarum</name>
    <dbReference type="NCBI Taxonomy" id="2838431"/>
    <lineage>
        <taxon>Bacteria</taxon>
        <taxon>Pseudomonadati</taxon>
        <taxon>Verrucomicrobiota</taxon>
        <taxon>Verrucomicrobiia</taxon>
        <taxon>Verrucomicrobiales</taxon>
        <taxon>Akkermansiaceae</taxon>
        <taxon>Akkermansia</taxon>
    </lineage>
</organism>
<comment type="caution">
    <text evidence="3">The sequence shown here is derived from an EMBL/GenBank/DDBJ whole genome shotgun (WGS) entry which is preliminary data.</text>
</comment>
<gene>
    <name evidence="3" type="ORF">H9862_07105</name>
</gene>
<reference evidence="3" key="1">
    <citation type="journal article" date="2021" name="PeerJ">
        <title>Extensive microbial diversity within the chicken gut microbiome revealed by metagenomics and culture.</title>
        <authorList>
            <person name="Gilroy R."/>
            <person name="Ravi A."/>
            <person name="Getino M."/>
            <person name="Pursley I."/>
            <person name="Horton D.L."/>
            <person name="Alikhan N.F."/>
            <person name="Baker D."/>
            <person name="Gharbi K."/>
            <person name="Hall N."/>
            <person name="Watson M."/>
            <person name="Adriaenssens E.M."/>
            <person name="Foster-Nyarko E."/>
            <person name="Jarju S."/>
            <person name="Secka A."/>
            <person name="Antonio M."/>
            <person name="Oren A."/>
            <person name="Chaudhuri R.R."/>
            <person name="La Ragione R."/>
            <person name="Hildebrand F."/>
            <person name="Pallen M.J."/>
        </authorList>
    </citation>
    <scope>NUCLEOTIDE SEQUENCE</scope>
    <source>
        <strain evidence="3">14975</strain>
    </source>
</reference>
<feature type="signal peptide" evidence="2">
    <location>
        <begin position="1"/>
        <end position="21"/>
    </location>
</feature>
<feature type="compositionally biased region" description="Polar residues" evidence="1">
    <location>
        <begin position="152"/>
        <end position="165"/>
    </location>
</feature>
<dbReference type="PROSITE" id="PS51257">
    <property type="entry name" value="PROKAR_LIPOPROTEIN"/>
    <property type="match status" value="1"/>
</dbReference>
<dbReference type="EMBL" id="DXFQ01000133">
    <property type="protein sequence ID" value="HIX20351.1"/>
    <property type="molecule type" value="Genomic_DNA"/>
</dbReference>
<name>A0A9D1VC05_9BACT</name>